<dbReference type="KEGG" id="ptrp:DCO17_05490"/>
<dbReference type="Gene3D" id="3.40.470.10">
    <property type="entry name" value="Uracil-DNA glycosylase-like domain"/>
    <property type="match status" value="1"/>
</dbReference>
<dbReference type="EMBL" id="CP028942">
    <property type="protein sequence ID" value="QKM64732.1"/>
    <property type="molecule type" value="Genomic_DNA"/>
</dbReference>
<evidence type="ECO:0000313" key="2">
    <source>
        <dbReference type="Proteomes" id="UP000503312"/>
    </source>
</evidence>
<dbReference type="AlphaFoldDB" id="A0A6M9PXU7"/>
<dbReference type="Proteomes" id="UP000503312">
    <property type="component" value="Chromosome"/>
</dbReference>
<protein>
    <recommendedName>
        <fullName evidence="3">DNA polymerase III subunit psi</fullName>
    </recommendedName>
</protein>
<organism evidence="1 2">
    <name type="scientific">Polynucleobacter tropicus</name>
    <dbReference type="NCBI Taxonomy" id="1743174"/>
    <lineage>
        <taxon>Bacteria</taxon>
        <taxon>Pseudomonadati</taxon>
        <taxon>Pseudomonadota</taxon>
        <taxon>Betaproteobacteria</taxon>
        <taxon>Burkholderiales</taxon>
        <taxon>Burkholderiaceae</taxon>
        <taxon>Polynucleobacter</taxon>
    </lineage>
</organism>
<proteinExistence type="predicted"/>
<dbReference type="RefSeq" id="WP_173955772.1">
    <property type="nucleotide sequence ID" value="NZ_CP028942.1"/>
</dbReference>
<name>A0A6M9PXU7_9BURK</name>
<keyword evidence="2" id="KW-1185">Reference proteome</keyword>
<accession>A0A6M9PXU7</accession>
<reference evidence="1 2" key="1">
    <citation type="submission" date="2018-04" db="EMBL/GenBank/DDBJ databases">
        <title>Polynucleobacter sp. UH21B genome.</title>
        <authorList>
            <person name="Hahn M.W."/>
        </authorList>
    </citation>
    <scope>NUCLEOTIDE SEQUENCE [LARGE SCALE GENOMIC DNA]</scope>
    <source>
        <strain evidence="1 2">MWH-UH21B</strain>
    </source>
</reference>
<evidence type="ECO:0000313" key="1">
    <source>
        <dbReference type="EMBL" id="QKM64732.1"/>
    </source>
</evidence>
<dbReference type="InterPro" id="IPR036895">
    <property type="entry name" value="Uracil-DNA_glycosylase-like_sf"/>
</dbReference>
<evidence type="ECO:0008006" key="3">
    <source>
        <dbReference type="Google" id="ProtNLM"/>
    </source>
</evidence>
<sequence>MSNLHASYLKEMGITEWVSREQGSTVPSIPAIKSAEDSAVSQAAESSVRAHWWFFGAKPQGDTQLLFQNLIRVLGLSSQEWSWKLPSDDLSKLTMPEDGAPVVALAFGGPAVQKVTGECDPLSQLRETILALSTGNDDEIPVVASQDLAQVVGKPKEKALLWQDLLLAKSVLQNI</sequence>
<gene>
    <name evidence="1" type="ORF">DCO17_05490</name>
</gene>